<sequence length="517" mass="56430">MPGITKYNLVDDAQDLRIPMHNEAAFQHGVCFEAKYIGSLEVGRPNSRMEIVAAMRRIRYEFKLKNIKKKKVNIIVSADGVRVVLRKKKKRKEWSWDDNTVMITQDPIYRIFYVSHDAQDLKIFSYIARDGKSNMFRCNVFKSKRKSQAMRIVRTVGQAFDVCHQLTLQQTGEQISEDGGDTSTADAKGADAVPAKKRLALSDSTDLEATTEESIDRLSSDQDKTKSQDLLSKDGKDPTQQLTSSRSGPPVSSLLAVDCSVAHQVQLLQRQLQQQEQQAQAAAAQVRVLQDQLSVEVCARTDAQARVQRLLLQNTDLLQHISLLVKQIQEMELKSAAGLSSMGSQDSLLEITFRAKPPSVLRDITTHTSMGPLQGQPQPQLTNGPWASILPGASPPGTRAPDSHSLGPGGVRLECFRFPRSGGGDNHESQNQEAESPCSGCPGGDSPLGGGEVLGALELLRFRESGIGSEYESNADESSDRDSWGRGEGAGPEGAALLFNVMNAESPADCLGDEVAV</sequence>
<dbReference type="Pfam" id="PF00640">
    <property type="entry name" value="PID"/>
    <property type="match status" value="1"/>
</dbReference>
<accession>A0A1S3LVC2</accession>
<feature type="region of interest" description="Disordered" evidence="2">
    <location>
        <begin position="364"/>
        <end position="452"/>
    </location>
</feature>
<dbReference type="CDD" id="cd01270">
    <property type="entry name" value="PTB_CAPON-like"/>
    <property type="match status" value="1"/>
</dbReference>
<proteinExistence type="predicted"/>
<feature type="coiled-coil region" evidence="1">
    <location>
        <begin position="265"/>
        <end position="292"/>
    </location>
</feature>
<feature type="compositionally biased region" description="Basic and acidic residues" evidence="2">
    <location>
        <begin position="214"/>
        <end position="237"/>
    </location>
</feature>
<dbReference type="GO" id="GO:0050998">
    <property type="term" value="F:nitric-oxide synthase binding"/>
    <property type="evidence" value="ECO:0007669"/>
    <property type="project" value="TreeGrafter"/>
</dbReference>
<feature type="region of interest" description="Disordered" evidence="2">
    <location>
        <begin position="173"/>
        <end position="192"/>
    </location>
</feature>
<feature type="compositionally biased region" description="Polar residues" evidence="2">
    <location>
        <begin position="238"/>
        <end position="247"/>
    </location>
</feature>
<dbReference type="SMART" id="SM00462">
    <property type="entry name" value="PTB"/>
    <property type="match status" value="1"/>
</dbReference>
<dbReference type="PANTHER" id="PTHR11232">
    <property type="entry name" value="PHOSPHOTYROSINE INTERACTION DOMAIN-CONTAINING FAMILY MEMBER"/>
    <property type="match status" value="1"/>
</dbReference>
<evidence type="ECO:0000256" key="2">
    <source>
        <dbReference type="SAM" id="MobiDB-lite"/>
    </source>
</evidence>
<dbReference type="Proteomes" id="UP001652741">
    <property type="component" value="Chromosome ssa14"/>
</dbReference>
<reference evidence="5" key="1">
    <citation type="submission" date="2025-08" db="UniProtKB">
        <authorList>
            <consortium name="RefSeq"/>
        </authorList>
    </citation>
    <scope>IDENTIFICATION</scope>
</reference>
<evidence type="ECO:0000313" key="4">
    <source>
        <dbReference type="Proteomes" id="UP001652741"/>
    </source>
</evidence>
<name>A0A1S3LVC2_SALSA</name>
<organism evidence="4 5">
    <name type="scientific">Salmo salar</name>
    <name type="common">Atlantic salmon</name>
    <dbReference type="NCBI Taxonomy" id="8030"/>
    <lineage>
        <taxon>Eukaryota</taxon>
        <taxon>Metazoa</taxon>
        <taxon>Chordata</taxon>
        <taxon>Craniata</taxon>
        <taxon>Vertebrata</taxon>
        <taxon>Euteleostomi</taxon>
        <taxon>Actinopterygii</taxon>
        <taxon>Neopterygii</taxon>
        <taxon>Teleostei</taxon>
        <taxon>Protacanthopterygii</taxon>
        <taxon>Salmoniformes</taxon>
        <taxon>Salmonidae</taxon>
        <taxon>Salmoninae</taxon>
        <taxon>Salmo</taxon>
    </lineage>
</organism>
<dbReference type="AlphaFoldDB" id="A0A1S3LVC2"/>
<dbReference type="Bgee" id="ENSSSAG00000066305">
    <property type="expression patterns" value="Expressed in liver and 11 other cell types or tissues"/>
</dbReference>
<dbReference type="PROSITE" id="PS01179">
    <property type="entry name" value="PID"/>
    <property type="match status" value="1"/>
</dbReference>
<dbReference type="RefSeq" id="XP_013994796.2">
    <property type="nucleotide sequence ID" value="XM_014139321.2"/>
</dbReference>
<protein>
    <submittedName>
        <fullName evidence="5">Carboxyl-terminal PDZ ligand of neuronal nitric oxide synthase protein isoform X1</fullName>
    </submittedName>
</protein>
<feature type="region of interest" description="Disordered" evidence="2">
    <location>
        <begin position="204"/>
        <end position="250"/>
    </location>
</feature>
<dbReference type="SUPFAM" id="SSF50729">
    <property type="entry name" value="PH domain-like"/>
    <property type="match status" value="1"/>
</dbReference>
<dbReference type="PANTHER" id="PTHR11232:SF76">
    <property type="entry name" value="CARBOXYL-TERMINAL PDZ LIGAND OF NEURONAL NITRIC OXIDE SYNTHASE PROTEIN"/>
    <property type="match status" value="1"/>
</dbReference>
<dbReference type="InterPro" id="IPR011993">
    <property type="entry name" value="PH-like_dom_sf"/>
</dbReference>
<dbReference type="KEGG" id="sasa:106568730"/>
<dbReference type="InterPro" id="IPR051133">
    <property type="entry name" value="Adapter_Engulfment-Domain"/>
</dbReference>
<keyword evidence="4" id="KW-1185">Reference proteome</keyword>
<dbReference type="STRING" id="8030.ENSSSAP00000078286"/>
<evidence type="ECO:0000256" key="1">
    <source>
        <dbReference type="SAM" id="Coils"/>
    </source>
</evidence>
<dbReference type="PaxDb" id="8030-ENSSSAP00000078286"/>
<evidence type="ECO:0000313" key="5">
    <source>
        <dbReference type="RefSeq" id="XP_013994796.2"/>
    </source>
</evidence>
<feature type="compositionally biased region" description="Low complexity" evidence="2">
    <location>
        <begin position="371"/>
        <end position="381"/>
    </location>
</feature>
<feature type="region of interest" description="Disordered" evidence="2">
    <location>
        <begin position="468"/>
        <end position="493"/>
    </location>
</feature>
<gene>
    <name evidence="5" type="primary">LOC106568730</name>
</gene>
<dbReference type="InterPro" id="IPR006020">
    <property type="entry name" value="PTB/PI_dom"/>
</dbReference>
<evidence type="ECO:0000259" key="3">
    <source>
        <dbReference type="PROSITE" id="PS01179"/>
    </source>
</evidence>
<feature type="domain" description="PID" evidence="3">
    <location>
        <begin position="29"/>
        <end position="174"/>
    </location>
</feature>
<keyword evidence="1" id="KW-0175">Coiled coil</keyword>
<dbReference type="Gene3D" id="2.30.29.30">
    <property type="entry name" value="Pleckstrin-homology domain (PH domain)/Phosphotyrosine-binding domain (PTB)"/>
    <property type="match status" value="1"/>
</dbReference>
<dbReference type="GeneID" id="106568730"/>
<feature type="compositionally biased region" description="Gly residues" evidence="2">
    <location>
        <begin position="441"/>
        <end position="452"/>
    </location>
</feature>